<accession>A0A1H9A5N9</accession>
<evidence type="ECO:0000256" key="6">
    <source>
        <dbReference type="ARBA" id="ARBA00005159"/>
    </source>
</evidence>
<gene>
    <name evidence="20" type="ORF">SAMN02787113_00400</name>
</gene>
<keyword evidence="11 20" id="KW-0808">Transferase</keyword>
<evidence type="ECO:0000256" key="3">
    <source>
        <dbReference type="ARBA" id="ARBA00001522"/>
    </source>
</evidence>
<dbReference type="CDD" id="cd00544">
    <property type="entry name" value="CobU"/>
    <property type="match status" value="1"/>
</dbReference>
<evidence type="ECO:0000256" key="2">
    <source>
        <dbReference type="ARBA" id="ARBA00000711"/>
    </source>
</evidence>
<evidence type="ECO:0000256" key="7">
    <source>
        <dbReference type="ARBA" id="ARBA00007490"/>
    </source>
</evidence>
<dbReference type="GO" id="GO:0005525">
    <property type="term" value="F:GTP binding"/>
    <property type="evidence" value="ECO:0007669"/>
    <property type="project" value="UniProtKB-KW"/>
</dbReference>
<comment type="pathway">
    <text evidence="6">Cofactor biosynthesis; adenosylcobalamin biosynthesis; adenosylcobalamin from cob(II)yrinate a,c-diamide: step 5/7.</text>
</comment>
<comment type="function">
    <text evidence="4">Catalyzes ATP-dependent phosphorylation of adenosylcobinamide and addition of GMP to adenosylcobinamide phosphate.</text>
</comment>
<dbReference type="PIRSF" id="PIRSF006135">
    <property type="entry name" value="CobU"/>
    <property type="match status" value="1"/>
</dbReference>
<evidence type="ECO:0000256" key="4">
    <source>
        <dbReference type="ARBA" id="ARBA00003889"/>
    </source>
</evidence>
<dbReference type="Proteomes" id="UP000199410">
    <property type="component" value="Unassembled WGS sequence"/>
</dbReference>
<proteinExistence type="inferred from homology"/>
<dbReference type="Pfam" id="PF02283">
    <property type="entry name" value="CobU"/>
    <property type="match status" value="1"/>
</dbReference>
<dbReference type="PANTHER" id="PTHR34848">
    <property type="match status" value="1"/>
</dbReference>
<dbReference type="GO" id="GO:0008820">
    <property type="term" value="F:cobinamide phosphate guanylyltransferase activity"/>
    <property type="evidence" value="ECO:0007669"/>
    <property type="project" value="UniProtKB-EC"/>
</dbReference>
<evidence type="ECO:0000256" key="15">
    <source>
        <dbReference type="ARBA" id="ARBA00023134"/>
    </source>
</evidence>
<evidence type="ECO:0000256" key="11">
    <source>
        <dbReference type="ARBA" id="ARBA00022679"/>
    </source>
</evidence>
<dbReference type="InterPro" id="IPR027417">
    <property type="entry name" value="P-loop_NTPase"/>
</dbReference>
<keyword evidence="20" id="KW-0548">Nucleotidyltransferase</keyword>
<feature type="active site" description="GMP-histidine intermediate" evidence="18">
    <location>
        <position position="56"/>
    </location>
</feature>
<evidence type="ECO:0000256" key="13">
    <source>
        <dbReference type="ARBA" id="ARBA00022777"/>
    </source>
</evidence>
<name>A0A1H9A5N9_9BACI</name>
<feature type="binding site" evidence="19">
    <location>
        <begin position="8"/>
        <end position="15"/>
    </location>
    <ligand>
        <name>GTP</name>
        <dbReference type="ChEBI" id="CHEBI:37565"/>
    </ligand>
</feature>
<feature type="binding site" evidence="19">
    <location>
        <position position="92"/>
    </location>
    <ligand>
        <name>GTP</name>
        <dbReference type="ChEBI" id="CHEBI:37565"/>
    </ligand>
</feature>
<evidence type="ECO:0000256" key="10">
    <source>
        <dbReference type="ARBA" id="ARBA00022573"/>
    </source>
</evidence>
<dbReference type="SUPFAM" id="SSF52540">
    <property type="entry name" value="P-loop containing nucleoside triphosphate hydrolases"/>
    <property type="match status" value="1"/>
</dbReference>
<protein>
    <recommendedName>
        <fullName evidence="16">Adenosylcobinamide kinase</fullName>
        <ecNumber evidence="8">2.7.1.156</ecNumber>
        <ecNumber evidence="9">2.7.7.62</ecNumber>
    </recommendedName>
    <alternativeName>
        <fullName evidence="17">Adenosylcobinamide-phosphate guanylyltransferase</fullName>
    </alternativeName>
</protein>
<dbReference type="PANTHER" id="PTHR34848:SF1">
    <property type="entry name" value="BIFUNCTIONAL ADENOSYLCOBALAMIN BIOSYNTHESIS PROTEIN COBU"/>
    <property type="match status" value="1"/>
</dbReference>
<comment type="pathway">
    <text evidence="5">Cofactor biosynthesis; adenosylcobalamin biosynthesis; adenosylcobalamin from cob(II)yrinate a,c-diamide: step 6/7.</text>
</comment>
<keyword evidence="12 19" id="KW-0547">Nucleotide-binding</keyword>
<evidence type="ECO:0000256" key="5">
    <source>
        <dbReference type="ARBA" id="ARBA00004692"/>
    </source>
</evidence>
<dbReference type="Gene3D" id="3.40.50.300">
    <property type="entry name" value="P-loop containing nucleotide triphosphate hydrolases"/>
    <property type="match status" value="1"/>
</dbReference>
<dbReference type="UniPathway" id="UPA00148">
    <property type="reaction ID" value="UER00236"/>
</dbReference>
<comment type="caution">
    <text evidence="20">The sequence shown here is derived from an EMBL/GenBank/DDBJ whole genome shotgun (WGS) entry which is preliminary data.</text>
</comment>
<keyword evidence="10" id="KW-0169">Cobalamin biosynthesis</keyword>
<reference evidence="20 21" key="1">
    <citation type="submission" date="2016-10" db="EMBL/GenBank/DDBJ databases">
        <authorList>
            <person name="Varghese N."/>
            <person name="Submissions S."/>
        </authorList>
    </citation>
    <scope>NUCLEOTIDE SEQUENCE [LARGE SCALE GENOMIC DNA]</scope>
    <source>
        <strain evidence="20 21">TC-13</strain>
    </source>
</reference>
<dbReference type="GO" id="GO:0043752">
    <property type="term" value="F:adenosylcobinamide kinase activity"/>
    <property type="evidence" value="ECO:0007669"/>
    <property type="project" value="UniProtKB-EC"/>
</dbReference>
<keyword evidence="15 19" id="KW-0342">GTP-binding</keyword>
<keyword evidence="13 20" id="KW-0418">Kinase</keyword>
<dbReference type="AlphaFoldDB" id="A0A1H9A5N9"/>
<dbReference type="EC" id="2.7.1.156" evidence="8"/>
<comment type="similarity">
    <text evidence="7">Belongs to the CobU/CobP family.</text>
</comment>
<feature type="binding site" evidence="19">
    <location>
        <position position="71"/>
    </location>
    <ligand>
        <name>GTP</name>
        <dbReference type="ChEBI" id="CHEBI:37565"/>
    </ligand>
</feature>
<evidence type="ECO:0000256" key="17">
    <source>
        <dbReference type="ARBA" id="ARBA00030571"/>
    </source>
</evidence>
<comment type="catalytic activity">
    <reaction evidence="3">
        <text>adenosylcob(III)inamide + GTP = adenosylcob(III)inamide phosphate + GDP + H(+)</text>
        <dbReference type="Rhea" id="RHEA:15765"/>
        <dbReference type="ChEBI" id="CHEBI:2480"/>
        <dbReference type="ChEBI" id="CHEBI:15378"/>
        <dbReference type="ChEBI" id="CHEBI:37565"/>
        <dbReference type="ChEBI" id="CHEBI:58189"/>
        <dbReference type="ChEBI" id="CHEBI:58502"/>
        <dbReference type="EC" id="2.7.1.156"/>
    </reaction>
</comment>
<dbReference type="EMBL" id="FOEL01000002">
    <property type="protein sequence ID" value="SEP71308.1"/>
    <property type="molecule type" value="Genomic_DNA"/>
</dbReference>
<organism evidence="20 21">
    <name type="scientific">Lysinibacillus fusiformis</name>
    <dbReference type="NCBI Taxonomy" id="28031"/>
    <lineage>
        <taxon>Bacteria</taxon>
        <taxon>Bacillati</taxon>
        <taxon>Bacillota</taxon>
        <taxon>Bacilli</taxon>
        <taxon>Bacillales</taxon>
        <taxon>Bacillaceae</taxon>
        <taxon>Lysinibacillus</taxon>
    </lineage>
</organism>
<dbReference type="RefSeq" id="WP_008179842.1">
    <property type="nucleotide sequence ID" value="NZ_FMUG01000019.1"/>
</dbReference>
<evidence type="ECO:0000313" key="21">
    <source>
        <dbReference type="Proteomes" id="UP000199410"/>
    </source>
</evidence>
<dbReference type="InterPro" id="IPR003203">
    <property type="entry name" value="CobU/CobP"/>
</dbReference>
<comment type="catalytic activity">
    <reaction evidence="2">
        <text>adenosylcob(III)inamide phosphate + GTP + H(+) = adenosylcob(III)inamide-GDP + diphosphate</text>
        <dbReference type="Rhea" id="RHEA:22712"/>
        <dbReference type="ChEBI" id="CHEBI:15378"/>
        <dbReference type="ChEBI" id="CHEBI:33019"/>
        <dbReference type="ChEBI" id="CHEBI:37565"/>
        <dbReference type="ChEBI" id="CHEBI:58502"/>
        <dbReference type="ChEBI" id="CHEBI:60487"/>
        <dbReference type="EC" id="2.7.7.62"/>
    </reaction>
</comment>
<evidence type="ECO:0000256" key="16">
    <source>
        <dbReference type="ARBA" id="ARBA00029570"/>
    </source>
</evidence>
<dbReference type="EC" id="2.7.7.62" evidence="9"/>
<comment type="catalytic activity">
    <reaction evidence="1">
        <text>adenosylcob(III)inamide + ATP = adenosylcob(III)inamide phosphate + ADP + H(+)</text>
        <dbReference type="Rhea" id="RHEA:15769"/>
        <dbReference type="ChEBI" id="CHEBI:2480"/>
        <dbReference type="ChEBI" id="CHEBI:15378"/>
        <dbReference type="ChEBI" id="CHEBI:30616"/>
        <dbReference type="ChEBI" id="CHEBI:58502"/>
        <dbReference type="ChEBI" id="CHEBI:456216"/>
        <dbReference type="EC" id="2.7.1.156"/>
    </reaction>
</comment>
<dbReference type="GO" id="GO:0005524">
    <property type="term" value="F:ATP binding"/>
    <property type="evidence" value="ECO:0007669"/>
    <property type="project" value="UniProtKB-KW"/>
</dbReference>
<evidence type="ECO:0000256" key="8">
    <source>
        <dbReference type="ARBA" id="ARBA00012016"/>
    </source>
</evidence>
<keyword evidence="14" id="KW-0067">ATP-binding</keyword>
<evidence type="ECO:0000256" key="19">
    <source>
        <dbReference type="PIRSR" id="PIRSR006135-2"/>
    </source>
</evidence>
<evidence type="ECO:0000256" key="1">
    <source>
        <dbReference type="ARBA" id="ARBA00000312"/>
    </source>
</evidence>
<evidence type="ECO:0000256" key="14">
    <source>
        <dbReference type="ARBA" id="ARBA00022840"/>
    </source>
</evidence>
<evidence type="ECO:0000256" key="18">
    <source>
        <dbReference type="PIRSR" id="PIRSR006135-1"/>
    </source>
</evidence>
<dbReference type="GO" id="GO:0009236">
    <property type="term" value="P:cobalamin biosynthetic process"/>
    <property type="evidence" value="ECO:0007669"/>
    <property type="project" value="UniProtKB-UniPathway"/>
</dbReference>
<evidence type="ECO:0000256" key="9">
    <source>
        <dbReference type="ARBA" id="ARBA00012523"/>
    </source>
</evidence>
<sequence>MPLIFITGGVRSGKSHFAEQAAIQHFQAQPNIEKRLIYIASGIALDDEMEKRIDRHQADRLAQPIKWLTVEAPYDIAPVFETLKDGDVVLWDCVTTWLTNAFYEGYDCGAPCVTKPGCLASKLRTVKQAIQSLQTKNVTLLVVSNELFDEPPYQNEEVELYRRTLGQLHQWFVASAQEAYEMNYGIVKRWK</sequence>
<feature type="binding site" evidence="19">
    <location>
        <begin position="40"/>
        <end position="42"/>
    </location>
    <ligand>
        <name>GTP</name>
        <dbReference type="ChEBI" id="CHEBI:37565"/>
    </ligand>
</feature>
<evidence type="ECO:0000256" key="12">
    <source>
        <dbReference type="ARBA" id="ARBA00022741"/>
    </source>
</evidence>
<evidence type="ECO:0000313" key="20">
    <source>
        <dbReference type="EMBL" id="SEP71308.1"/>
    </source>
</evidence>